<dbReference type="PANTHER" id="PTHR47969:SF15">
    <property type="entry name" value="CHROMOSOME-ASSOCIATED KINESIN KIF4A-RELATED"/>
    <property type="match status" value="1"/>
</dbReference>
<evidence type="ECO:0000256" key="8">
    <source>
        <dbReference type="SAM" id="Coils"/>
    </source>
</evidence>
<dbReference type="PROSITE" id="PS00411">
    <property type="entry name" value="KINESIN_MOTOR_1"/>
    <property type="match status" value="1"/>
</dbReference>
<feature type="domain" description="Kinesin motor" evidence="10">
    <location>
        <begin position="21"/>
        <end position="351"/>
    </location>
</feature>
<feature type="coiled-coil region" evidence="8">
    <location>
        <begin position="365"/>
        <end position="410"/>
    </location>
</feature>
<evidence type="ECO:0000313" key="12">
    <source>
        <dbReference type="EMBL" id="KAG3223131.1"/>
    </source>
</evidence>
<keyword evidence="5 8" id="KW-0175">Coiled coil</keyword>
<evidence type="ECO:0000256" key="9">
    <source>
        <dbReference type="SAM" id="MobiDB-lite"/>
    </source>
</evidence>
<proteinExistence type="inferred from homology"/>
<dbReference type="Proteomes" id="UP000735874">
    <property type="component" value="Unassembled WGS sequence"/>
</dbReference>
<keyword evidence="3 6" id="KW-0547">Nucleotide-binding</keyword>
<dbReference type="InterPro" id="IPR036961">
    <property type="entry name" value="Kinesin_motor_dom_sf"/>
</dbReference>
<organism evidence="12 13">
    <name type="scientific">Phytophthora cactorum</name>
    <dbReference type="NCBI Taxonomy" id="29920"/>
    <lineage>
        <taxon>Eukaryota</taxon>
        <taxon>Sar</taxon>
        <taxon>Stramenopiles</taxon>
        <taxon>Oomycota</taxon>
        <taxon>Peronosporomycetes</taxon>
        <taxon>Peronosporales</taxon>
        <taxon>Peronosporaceae</taxon>
        <taxon>Phytophthora</taxon>
    </lineage>
</organism>
<evidence type="ECO:0000313" key="11">
    <source>
        <dbReference type="EMBL" id="KAG2865947.1"/>
    </source>
</evidence>
<dbReference type="EMBL" id="RCMV01000156">
    <property type="protein sequence ID" value="KAG3223131.1"/>
    <property type="molecule type" value="Genomic_DNA"/>
</dbReference>
<comment type="subcellular location">
    <subcellularLocation>
        <location evidence="1">Cytoplasm</location>
    </subcellularLocation>
</comment>
<dbReference type="GO" id="GO:0051231">
    <property type="term" value="P:spindle elongation"/>
    <property type="evidence" value="ECO:0007669"/>
    <property type="project" value="TreeGrafter"/>
</dbReference>
<comment type="caution">
    <text evidence="12">The sequence shown here is derived from an EMBL/GenBank/DDBJ whole genome shotgun (WGS) entry which is preliminary data.</text>
</comment>
<protein>
    <recommendedName>
        <fullName evidence="7">Kinesin-like protein</fullName>
    </recommendedName>
</protein>
<evidence type="ECO:0000259" key="10">
    <source>
        <dbReference type="PROSITE" id="PS50067"/>
    </source>
</evidence>
<dbReference type="Gene3D" id="3.40.850.10">
    <property type="entry name" value="Kinesin motor domain"/>
    <property type="match status" value="1"/>
</dbReference>
<dbReference type="SMART" id="SM01114">
    <property type="entry name" value="CXC"/>
    <property type="match status" value="1"/>
</dbReference>
<dbReference type="AlphaFoldDB" id="A0A8T1LLB2"/>
<dbReference type="InterPro" id="IPR001752">
    <property type="entry name" value="Kinesin_motor_dom"/>
</dbReference>
<dbReference type="PRINTS" id="PR00380">
    <property type="entry name" value="KINESINHEAVY"/>
</dbReference>
<feature type="region of interest" description="Disordered" evidence="9">
    <location>
        <begin position="544"/>
        <end position="573"/>
    </location>
</feature>
<dbReference type="GO" id="GO:0005524">
    <property type="term" value="F:ATP binding"/>
    <property type="evidence" value="ECO:0007669"/>
    <property type="project" value="UniProtKB-UniRule"/>
</dbReference>
<evidence type="ECO:0000313" key="13">
    <source>
        <dbReference type="Proteomes" id="UP000760860"/>
    </source>
</evidence>
<dbReference type="InterPro" id="IPR027417">
    <property type="entry name" value="P-loop_NTPase"/>
</dbReference>
<dbReference type="VEuPathDB" id="FungiDB:PC110_g6475"/>
<evidence type="ECO:0000256" key="5">
    <source>
        <dbReference type="ARBA" id="ARBA00023054"/>
    </source>
</evidence>
<dbReference type="GO" id="GO:0005874">
    <property type="term" value="C:microtubule"/>
    <property type="evidence" value="ECO:0007669"/>
    <property type="project" value="UniProtKB-KW"/>
</dbReference>
<dbReference type="PANTHER" id="PTHR47969">
    <property type="entry name" value="CHROMOSOME-ASSOCIATED KINESIN KIF4A-RELATED"/>
    <property type="match status" value="1"/>
</dbReference>
<dbReference type="SUPFAM" id="SSF52540">
    <property type="entry name" value="P-loop containing nucleoside triphosphate hydrolases"/>
    <property type="match status" value="1"/>
</dbReference>
<keyword evidence="7" id="KW-0493">Microtubule</keyword>
<keyword evidence="6 7" id="KW-0505">Motor protein</keyword>
<dbReference type="GO" id="GO:0005875">
    <property type="term" value="C:microtubule associated complex"/>
    <property type="evidence" value="ECO:0007669"/>
    <property type="project" value="TreeGrafter"/>
</dbReference>
<feature type="region of interest" description="Disordered" evidence="9">
    <location>
        <begin position="432"/>
        <end position="465"/>
    </location>
</feature>
<dbReference type="InterPro" id="IPR019821">
    <property type="entry name" value="Kinesin_motor_CS"/>
</dbReference>
<evidence type="ECO:0000256" key="1">
    <source>
        <dbReference type="ARBA" id="ARBA00004496"/>
    </source>
</evidence>
<name>A0A8T1LLB2_9STRA</name>
<evidence type="ECO:0000256" key="2">
    <source>
        <dbReference type="ARBA" id="ARBA00022490"/>
    </source>
</evidence>
<dbReference type="SMART" id="SM00129">
    <property type="entry name" value="KISc"/>
    <property type="match status" value="1"/>
</dbReference>
<dbReference type="GO" id="GO:0007052">
    <property type="term" value="P:mitotic spindle organization"/>
    <property type="evidence" value="ECO:0007669"/>
    <property type="project" value="TreeGrafter"/>
</dbReference>
<dbReference type="PROSITE" id="PS50067">
    <property type="entry name" value="KINESIN_MOTOR_2"/>
    <property type="match status" value="1"/>
</dbReference>
<keyword evidence="4 6" id="KW-0067">ATP-binding</keyword>
<dbReference type="InterPro" id="IPR033467">
    <property type="entry name" value="Tesmin/TSO1-like_CXC"/>
</dbReference>
<dbReference type="GO" id="GO:0008017">
    <property type="term" value="F:microtubule binding"/>
    <property type="evidence" value="ECO:0007669"/>
    <property type="project" value="InterPro"/>
</dbReference>
<sequence>MAAKTQDAAASTGESSAKSDAVQVAVRVRPLSTSEASQGSKACVQVEDASILLAEKRFHFDAVFSATTQQEIVYTTLVAPMVDKFFCGYNATVFAYGQTGSGKTFTMGNDFGSSGARNDRGVIPRVIESVFEKINASRNSQHFVVKLSYLEILNEEIHDLFPKFSTDKLRQTLSVRGDGDRGIIVHGLREHVVNSADKALELLRSGALLRATAATCMNGKSSRSHAICTIAMEYREVIAVEGVRETRYSKFHLVDLAGSERVRRTNTQGARFKEGVSINRGLLALGNVINALSERCRSAHVPYRDSKLTRLLQDSLGGNSKTLMIACVSPADVNQEETTNSLRAVNGLLVPVRTDEPHSNAISSLEEENRKLTEELCLAKEAKDKWKKIAEKLDAKLEKTVKELQDFKDQATKQKPAKKRIKRESYETMETFFSSSDEEDDNIQADPDYVSDEHRSTKRKKVNSTTSLTGDVMDEIDELLETSAASCCSCHGKCATKACACKSQSRVCSDTCSCNSENCRNRHMGDTPGGVNLHKGNADLAAPSTPTRPNAPEAFVSTGPAVGNDTAIDLMSP</sequence>
<keyword evidence="2" id="KW-0963">Cytoplasm</keyword>
<dbReference type="Pfam" id="PF00225">
    <property type="entry name" value="Kinesin"/>
    <property type="match status" value="1"/>
</dbReference>
<evidence type="ECO:0000256" key="6">
    <source>
        <dbReference type="PROSITE-ProRule" id="PRU00283"/>
    </source>
</evidence>
<feature type="binding site" evidence="6">
    <location>
        <begin position="97"/>
        <end position="104"/>
    </location>
    <ligand>
        <name>ATP</name>
        <dbReference type="ChEBI" id="CHEBI:30616"/>
    </ligand>
</feature>
<evidence type="ECO:0000256" key="4">
    <source>
        <dbReference type="ARBA" id="ARBA00022840"/>
    </source>
</evidence>
<gene>
    <name evidence="11" type="ORF">PC113_g3265</name>
    <name evidence="12" type="ORF">PC129_g6183</name>
</gene>
<dbReference type="InterPro" id="IPR027640">
    <property type="entry name" value="Kinesin-like_fam"/>
</dbReference>
<reference evidence="12" key="1">
    <citation type="submission" date="2018-05" db="EMBL/GenBank/DDBJ databases">
        <title>Effector identification in a new, highly contiguous assembly of the strawberry crown rot pathogen Phytophthora cactorum.</title>
        <authorList>
            <person name="Armitage A.D."/>
            <person name="Nellist C.F."/>
            <person name="Bates H."/>
            <person name="Vickerstaff R.J."/>
            <person name="Harrison R.J."/>
        </authorList>
    </citation>
    <scope>NUCLEOTIDE SEQUENCE</scope>
    <source>
        <strain evidence="11">15-7</strain>
        <strain evidence="12">P421</strain>
    </source>
</reference>
<accession>A0A8T1LLB2</accession>
<dbReference type="GO" id="GO:0007018">
    <property type="term" value="P:microtubule-based movement"/>
    <property type="evidence" value="ECO:0007669"/>
    <property type="project" value="InterPro"/>
</dbReference>
<dbReference type="Proteomes" id="UP000760860">
    <property type="component" value="Unassembled WGS sequence"/>
</dbReference>
<comment type="similarity">
    <text evidence="6 7">Belongs to the TRAFAC class myosin-kinesin ATPase superfamily. Kinesin family.</text>
</comment>
<dbReference type="GO" id="GO:0005737">
    <property type="term" value="C:cytoplasm"/>
    <property type="evidence" value="ECO:0007669"/>
    <property type="project" value="UniProtKB-SubCell"/>
</dbReference>
<dbReference type="GO" id="GO:0003777">
    <property type="term" value="F:microtubule motor activity"/>
    <property type="evidence" value="ECO:0007669"/>
    <property type="project" value="InterPro"/>
</dbReference>
<evidence type="ECO:0000256" key="3">
    <source>
        <dbReference type="ARBA" id="ARBA00022741"/>
    </source>
</evidence>
<dbReference type="EMBL" id="RCMG01000049">
    <property type="protein sequence ID" value="KAG2865947.1"/>
    <property type="molecule type" value="Genomic_DNA"/>
</dbReference>
<evidence type="ECO:0000256" key="7">
    <source>
        <dbReference type="RuleBase" id="RU000394"/>
    </source>
</evidence>